<proteinExistence type="predicted"/>
<evidence type="ECO:0000313" key="1">
    <source>
        <dbReference type="EMBL" id="SVB59270.1"/>
    </source>
</evidence>
<accession>A0A382F8J2</accession>
<name>A0A382F8J2_9ZZZZ</name>
<feature type="non-terminal residue" evidence="1">
    <location>
        <position position="1"/>
    </location>
</feature>
<organism evidence="1">
    <name type="scientific">marine metagenome</name>
    <dbReference type="NCBI Taxonomy" id="408172"/>
    <lineage>
        <taxon>unclassified sequences</taxon>
        <taxon>metagenomes</taxon>
        <taxon>ecological metagenomes</taxon>
    </lineage>
</organism>
<sequence length="27" mass="3169">LDRNVFPARVSDFTYIPLRIAEEDPFS</sequence>
<gene>
    <name evidence="1" type="ORF">METZ01_LOCUS212124</name>
</gene>
<protein>
    <submittedName>
        <fullName evidence="1">Uncharacterized protein</fullName>
    </submittedName>
</protein>
<dbReference type="AlphaFoldDB" id="A0A382F8J2"/>
<dbReference type="EMBL" id="UINC01048577">
    <property type="protein sequence ID" value="SVB59270.1"/>
    <property type="molecule type" value="Genomic_DNA"/>
</dbReference>
<reference evidence="1" key="1">
    <citation type="submission" date="2018-05" db="EMBL/GenBank/DDBJ databases">
        <authorList>
            <person name="Lanie J.A."/>
            <person name="Ng W.-L."/>
            <person name="Kazmierczak K.M."/>
            <person name="Andrzejewski T.M."/>
            <person name="Davidsen T.M."/>
            <person name="Wayne K.J."/>
            <person name="Tettelin H."/>
            <person name="Glass J.I."/>
            <person name="Rusch D."/>
            <person name="Podicherti R."/>
            <person name="Tsui H.-C.T."/>
            <person name="Winkler M.E."/>
        </authorList>
    </citation>
    <scope>NUCLEOTIDE SEQUENCE</scope>
</reference>